<dbReference type="EMBL" id="VFLP01000008">
    <property type="protein sequence ID" value="TRX96940.1"/>
    <property type="molecule type" value="Genomic_DNA"/>
</dbReference>
<dbReference type="AlphaFoldDB" id="A0A553I9R5"/>
<dbReference type="PANTHER" id="PTHR24074">
    <property type="entry name" value="CO-CHAPERONE PROTEIN DJLA"/>
    <property type="match status" value="1"/>
</dbReference>
<evidence type="ECO:0000313" key="4">
    <source>
        <dbReference type="Proteomes" id="UP000319160"/>
    </source>
</evidence>
<protein>
    <recommendedName>
        <fullName evidence="2">J domain-containing protein</fullName>
    </recommendedName>
</protein>
<gene>
    <name evidence="3" type="ORF">FHL15_002246</name>
</gene>
<evidence type="ECO:0000256" key="1">
    <source>
        <dbReference type="SAM" id="MobiDB-lite"/>
    </source>
</evidence>
<name>A0A553I9R5_9PEZI</name>
<keyword evidence="4" id="KW-1185">Reference proteome</keyword>
<dbReference type="OrthoDB" id="10250354at2759"/>
<dbReference type="CDD" id="cd06257">
    <property type="entry name" value="DnaJ"/>
    <property type="match status" value="1"/>
</dbReference>
<dbReference type="InterPro" id="IPR036869">
    <property type="entry name" value="J_dom_sf"/>
</dbReference>
<evidence type="ECO:0000259" key="2">
    <source>
        <dbReference type="PROSITE" id="PS50076"/>
    </source>
</evidence>
<feature type="domain" description="J" evidence="2">
    <location>
        <begin position="6"/>
        <end position="73"/>
    </location>
</feature>
<comment type="caution">
    <text evidence="3">The sequence shown here is derived from an EMBL/GenBank/DDBJ whole genome shotgun (WGS) entry which is preliminary data.</text>
</comment>
<organism evidence="3 4">
    <name type="scientific">Xylaria flabelliformis</name>
    <dbReference type="NCBI Taxonomy" id="2512241"/>
    <lineage>
        <taxon>Eukaryota</taxon>
        <taxon>Fungi</taxon>
        <taxon>Dikarya</taxon>
        <taxon>Ascomycota</taxon>
        <taxon>Pezizomycotina</taxon>
        <taxon>Sordariomycetes</taxon>
        <taxon>Xylariomycetidae</taxon>
        <taxon>Xylariales</taxon>
        <taxon>Xylariaceae</taxon>
        <taxon>Xylaria</taxon>
    </lineage>
</organism>
<dbReference type="InterPro" id="IPR050817">
    <property type="entry name" value="DjlA_DnaK_co-chaperone"/>
</dbReference>
<dbReference type="InterPro" id="IPR001623">
    <property type="entry name" value="DnaJ_domain"/>
</dbReference>
<accession>A0A553I9R5</accession>
<dbReference type="Proteomes" id="UP000319160">
    <property type="component" value="Unassembled WGS sequence"/>
</dbReference>
<feature type="region of interest" description="Disordered" evidence="1">
    <location>
        <begin position="64"/>
        <end position="93"/>
    </location>
</feature>
<proteinExistence type="predicted"/>
<dbReference type="Gene3D" id="1.10.287.110">
    <property type="entry name" value="DnaJ domain"/>
    <property type="match status" value="1"/>
</dbReference>
<dbReference type="PROSITE" id="PS50076">
    <property type="entry name" value="DNAJ_2"/>
    <property type="match status" value="1"/>
</dbReference>
<dbReference type="PRINTS" id="PR00625">
    <property type="entry name" value="JDOMAIN"/>
</dbReference>
<dbReference type="Pfam" id="PF00226">
    <property type="entry name" value="DnaJ"/>
    <property type="match status" value="1"/>
</dbReference>
<reference evidence="4" key="1">
    <citation type="submission" date="2019-06" db="EMBL/GenBank/DDBJ databases">
        <title>Draft genome sequence of the griseofulvin-producing fungus Xylaria cubensis strain G536.</title>
        <authorList>
            <person name="Mead M.E."/>
            <person name="Raja H.A."/>
            <person name="Steenwyk J.L."/>
            <person name="Knowles S.L."/>
            <person name="Oberlies N.H."/>
            <person name="Rokas A."/>
        </authorList>
    </citation>
    <scope>NUCLEOTIDE SEQUENCE [LARGE SCALE GENOMIC DNA]</scope>
    <source>
        <strain evidence="4">G536</strain>
    </source>
</reference>
<dbReference type="SUPFAM" id="SSF46565">
    <property type="entry name" value="Chaperone J-domain"/>
    <property type="match status" value="1"/>
</dbReference>
<sequence>MAETLDPCATLGIRRGASNEELHAAYRRLALLHHPDKNKGNEEIATAKFQQVQRAFEALKDTEDHVTQSNPVGAQWDARPTATPKTKNDETNSFAWFDTNWGPNFGRRWNGADKRRDASGRVGDTDWFDEQGWRSRSSAFTSRHPGFGVFGQLFTHLPPLPPLEIRLERNRHNNNWRETTRSYRLFS</sequence>
<dbReference type="SMART" id="SM00271">
    <property type="entry name" value="DnaJ"/>
    <property type="match status" value="1"/>
</dbReference>
<evidence type="ECO:0000313" key="3">
    <source>
        <dbReference type="EMBL" id="TRX96940.1"/>
    </source>
</evidence>
<dbReference type="STRING" id="2512241.A0A553I9R5"/>